<dbReference type="PANTHER" id="PTHR21363">
    <property type="entry name" value="PREPHENATE DEHYDROGENASE"/>
    <property type="match status" value="1"/>
</dbReference>
<dbReference type="InterPro" id="IPR046826">
    <property type="entry name" value="PDH_N"/>
</dbReference>
<dbReference type="InterPro" id="IPR036291">
    <property type="entry name" value="NAD(P)-bd_dom_sf"/>
</dbReference>
<dbReference type="Proteomes" id="UP000183120">
    <property type="component" value="Unassembled WGS sequence"/>
</dbReference>
<dbReference type="Gene3D" id="3.40.50.720">
    <property type="entry name" value="NAD(P)-binding Rossmann-like Domain"/>
    <property type="match status" value="1"/>
</dbReference>
<dbReference type="InterPro" id="IPR008927">
    <property type="entry name" value="6-PGluconate_DH-like_C_sf"/>
</dbReference>
<dbReference type="InterPro" id="IPR046825">
    <property type="entry name" value="PDH_C"/>
</dbReference>
<dbReference type="FunFam" id="3.40.50.720:FF:000208">
    <property type="entry name" value="Prephenate dehydrogenase"/>
    <property type="match status" value="1"/>
</dbReference>
<dbReference type="AlphaFoldDB" id="A0A1J4TNQ3"/>
<dbReference type="GO" id="GO:0008977">
    <property type="term" value="F:prephenate dehydrogenase (NAD+) activity"/>
    <property type="evidence" value="ECO:0007669"/>
    <property type="project" value="InterPro"/>
</dbReference>
<dbReference type="Gene3D" id="1.10.3660.10">
    <property type="entry name" value="6-phosphogluconate dehydrogenase C-terminal like domain"/>
    <property type="match status" value="1"/>
</dbReference>
<dbReference type="GO" id="GO:0070403">
    <property type="term" value="F:NAD+ binding"/>
    <property type="evidence" value="ECO:0007669"/>
    <property type="project" value="InterPro"/>
</dbReference>
<dbReference type="Pfam" id="PF20463">
    <property type="entry name" value="PDH_C"/>
    <property type="match status" value="1"/>
</dbReference>
<comment type="caution">
    <text evidence="3">The sequence shown here is derived from an EMBL/GenBank/DDBJ whole genome shotgun (WGS) entry which is preliminary data.</text>
</comment>
<feature type="domain" description="Prephenate/arogenate dehydrogenase" evidence="2">
    <location>
        <begin position="5"/>
        <end position="289"/>
    </location>
</feature>
<dbReference type="SUPFAM" id="SSF48179">
    <property type="entry name" value="6-phosphogluconate dehydrogenase C-terminal domain-like"/>
    <property type="match status" value="1"/>
</dbReference>
<dbReference type="STRING" id="1805209.AUJ73_03735"/>
<name>A0A1J4TNQ3_9BACT</name>
<dbReference type="PANTHER" id="PTHR21363:SF0">
    <property type="entry name" value="PREPHENATE DEHYDROGENASE [NADP(+)]"/>
    <property type="match status" value="1"/>
</dbReference>
<dbReference type="InterPro" id="IPR050812">
    <property type="entry name" value="Preph/Arog_dehydrog"/>
</dbReference>
<dbReference type="GO" id="GO:0004665">
    <property type="term" value="F:prephenate dehydrogenase (NADP+) activity"/>
    <property type="evidence" value="ECO:0007669"/>
    <property type="project" value="InterPro"/>
</dbReference>
<evidence type="ECO:0000313" key="4">
    <source>
        <dbReference type="Proteomes" id="UP000183120"/>
    </source>
</evidence>
<sequence length="289" mass="32399">MKNKLNIAILGIGLIGGSIALGLKKRLDNRVSIIGMSQNINRAFKAKSLGMVDQVIPSMKEIPKNIDLVIISTPISVCINLLKRIGRNVRTDLIIIDTCSTKKTVVDTAEKCLPEYISFIGTHPMAGIEKQGFEFACPDLFINKPWIICPSRNSKKNDLSMVNDIINILEAKAVILDPVSHDKLSVLSSHLPLILGNILIGTILREHQWHNVEKIISTGFMDTTRLASDNPLLKSDIIRTNSQNIIDSLNKYKQELDYFIKLVQSDNKRKILSYLKNSKLRRDKLLSCN</sequence>
<dbReference type="Pfam" id="PF02153">
    <property type="entry name" value="PDH_N"/>
    <property type="match status" value="1"/>
</dbReference>
<dbReference type="SUPFAM" id="SSF51735">
    <property type="entry name" value="NAD(P)-binding Rossmann-fold domains"/>
    <property type="match status" value="1"/>
</dbReference>
<dbReference type="GO" id="GO:0006571">
    <property type="term" value="P:tyrosine biosynthetic process"/>
    <property type="evidence" value="ECO:0007669"/>
    <property type="project" value="InterPro"/>
</dbReference>
<gene>
    <name evidence="3" type="ORF">AUJ73_03735</name>
</gene>
<dbReference type="PROSITE" id="PS51176">
    <property type="entry name" value="PDH_ADH"/>
    <property type="match status" value="1"/>
</dbReference>
<keyword evidence="1" id="KW-0560">Oxidoreductase</keyword>
<dbReference type="InterPro" id="IPR003099">
    <property type="entry name" value="Prephen_DH"/>
</dbReference>
<accession>A0A1J4TNQ3</accession>
<reference evidence="3 4" key="1">
    <citation type="journal article" date="2016" name="Environ. Microbiol.">
        <title>Genomic resolution of a cold subsurface aquifer community provides metabolic insights for novel microbes adapted to high CO concentrations.</title>
        <authorList>
            <person name="Probst A.J."/>
            <person name="Castelle C.J."/>
            <person name="Singh A."/>
            <person name="Brown C.T."/>
            <person name="Anantharaman K."/>
            <person name="Sharon I."/>
            <person name="Hug L.A."/>
            <person name="Burstein D."/>
            <person name="Emerson J.B."/>
            <person name="Thomas B.C."/>
            <person name="Banfield J.F."/>
        </authorList>
    </citation>
    <scope>NUCLEOTIDE SEQUENCE [LARGE SCALE GENOMIC DNA]</scope>
    <source>
        <strain evidence="3">CG1_02_37_22</strain>
    </source>
</reference>
<evidence type="ECO:0000313" key="3">
    <source>
        <dbReference type="EMBL" id="OIO13458.1"/>
    </source>
</evidence>
<organism evidence="3 4">
    <name type="scientific">Candidatus Gottesmanbacteria bacterium CG1_02_37_22</name>
    <dbReference type="NCBI Taxonomy" id="1805209"/>
    <lineage>
        <taxon>Bacteria</taxon>
        <taxon>Candidatus Gottesmaniibacteriota</taxon>
    </lineage>
</organism>
<protein>
    <recommendedName>
        <fullName evidence="2">Prephenate/arogenate dehydrogenase domain-containing protein</fullName>
    </recommendedName>
</protein>
<dbReference type="EMBL" id="MNUY01000058">
    <property type="protein sequence ID" value="OIO13458.1"/>
    <property type="molecule type" value="Genomic_DNA"/>
</dbReference>
<evidence type="ECO:0000256" key="1">
    <source>
        <dbReference type="ARBA" id="ARBA00023002"/>
    </source>
</evidence>
<proteinExistence type="predicted"/>
<evidence type="ECO:0000259" key="2">
    <source>
        <dbReference type="PROSITE" id="PS51176"/>
    </source>
</evidence>